<feature type="transmembrane region" description="Helical" evidence="1">
    <location>
        <begin position="31"/>
        <end position="51"/>
    </location>
</feature>
<sequence length="188" mass="22194">MTNKFNQIGELQLQYANELMEYWQTYNLFSGLWWIIVFFNLLLMFVFIFLVDKNRITQMTLTLLFSFILIGIANETGNFFGKWNYPYQFIPFLETFNAVDFLSVPILIALTYQYFSKWISFLIANIILSAFLAFIGIPIAVRLNLYVLDDWTTFNSFIVLFVTAFLVKSISDYFKNKSQNSLEKDTVR</sequence>
<keyword evidence="1" id="KW-1133">Transmembrane helix</keyword>
<evidence type="ECO:0000313" key="3">
    <source>
        <dbReference type="Proteomes" id="UP000018895"/>
    </source>
</evidence>
<dbReference type="AlphaFoldDB" id="W4QFP4"/>
<name>W4QFP4_9BACI</name>
<dbReference type="Proteomes" id="UP000018895">
    <property type="component" value="Unassembled WGS sequence"/>
</dbReference>
<dbReference type="OrthoDB" id="1679483at2"/>
<dbReference type="RefSeq" id="WP_035342598.1">
    <property type="nucleotide sequence ID" value="NZ_BAUU01000009.1"/>
</dbReference>
<dbReference type="EMBL" id="BAUU01000009">
    <property type="protein sequence ID" value="GAE30174.1"/>
    <property type="molecule type" value="Genomic_DNA"/>
</dbReference>
<dbReference type="InterPro" id="IPR048147">
    <property type="entry name" value="CBO0543-like"/>
</dbReference>
<protein>
    <submittedName>
        <fullName evidence="2">Uncharacterized protein</fullName>
    </submittedName>
</protein>
<reference evidence="2" key="1">
    <citation type="journal article" date="2014" name="Genome Announc.">
        <title>Draft Genome Sequences of Three Alkaliphilic Bacillus Strains, Bacillus wakoensis JCM 9140T, Bacillus akibai JCM 9157T, and Bacillus hemicellulosilyticus JCM 9152T.</title>
        <authorList>
            <person name="Yuki M."/>
            <person name="Oshima K."/>
            <person name="Suda W."/>
            <person name="Oshida Y."/>
            <person name="Kitamura K."/>
            <person name="Iida T."/>
            <person name="Hattori M."/>
            <person name="Ohkuma M."/>
        </authorList>
    </citation>
    <scope>NUCLEOTIDE SEQUENCE [LARGE SCALE GENOMIC DNA]</scope>
    <source>
        <strain evidence="2">JCM 9152</strain>
    </source>
</reference>
<feature type="transmembrane region" description="Helical" evidence="1">
    <location>
        <begin position="63"/>
        <end position="83"/>
    </location>
</feature>
<evidence type="ECO:0000313" key="2">
    <source>
        <dbReference type="EMBL" id="GAE30174.1"/>
    </source>
</evidence>
<feature type="transmembrane region" description="Helical" evidence="1">
    <location>
        <begin position="153"/>
        <end position="174"/>
    </location>
</feature>
<dbReference type="STRING" id="1236971.JCM9152_1571"/>
<gene>
    <name evidence="2" type="ORF">JCM9152_1571</name>
</gene>
<accession>W4QFP4</accession>
<evidence type="ECO:0000256" key="1">
    <source>
        <dbReference type="SAM" id="Phobius"/>
    </source>
</evidence>
<dbReference type="NCBIfam" id="NF041644">
    <property type="entry name" value="CBO0543_fam"/>
    <property type="match status" value="1"/>
</dbReference>
<feature type="transmembrane region" description="Helical" evidence="1">
    <location>
        <begin position="119"/>
        <end position="141"/>
    </location>
</feature>
<organism evidence="2 3">
    <name type="scientific">Halalkalibacter hemicellulosilyticusJCM 9152</name>
    <dbReference type="NCBI Taxonomy" id="1236971"/>
    <lineage>
        <taxon>Bacteria</taxon>
        <taxon>Bacillati</taxon>
        <taxon>Bacillota</taxon>
        <taxon>Bacilli</taxon>
        <taxon>Bacillales</taxon>
        <taxon>Bacillaceae</taxon>
        <taxon>Halalkalibacter</taxon>
    </lineage>
</organism>
<keyword evidence="3" id="KW-1185">Reference proteome</keyword>
<feature type="transmembrane region" description="Helical" evidence="1">
    <location>
        <begin position="89"/>
        <end position="112"/>
    </location>
</feature>
<keyword evidence="1" id="KW-0472">Membrane</keyword>
<proteinExistence type="predicted"/>
<keyword evidence="1" id="KW-0812">Transmembrane</keyword>
<comment type="caution">
    <text evidence="2">The sequence shown here is derived from an EMBL/GenBank/DDBJ whole genome shotgun (WGS) entry which is preliminary data.</text>
</comment>